<evidence type="ECO:0000313" key="3">
    <source>
        <dbReference type="Proteomes" id="UP000321570"/>
    </source>
</evidence>
<feature type="region of interest" description="Disordered" evidence="1">
    <location>
        <begin position="1"/>
        <end position="30"/>
    </location>
</feature>
<sequence>MKPVKRHEHQQSRSQRRGFRDGPVGAAPQLSSLVNMGSRLEKGLLRRQITPFTKFFW</sequence>
<name>A0A564YD66_HYMDI</name>
<accession>A0A564YD66</accession>
<dbReference type="Proteomes" id="UP000321570">
    <property type="component" value="Unassembled WGS sequence"/>
</dbReference>
<evidence type="ECO:0000313" key="2">
    <source>
        <dbReference type="EMBL" id="VUZ45215.1"/>
    </source>
</evidence>
<protein>
    <submittedName>
        <fullName evidence="2">Uncharacterized protein</fullName>
    </submittedName>
</protein>
<dbReference type="AlphaFoldDB" id="A0A564YD66"/>
<reference evidence="2 3" key="1">
    <citation type="submission" date="2019-07" db="EMBL/GenBank/DDBJ databases">
        <authorList>
            <person name="Jastrzebski P J."/>
            <person name="Paukszto L."/>
            <person name="Jastrzebski P J."/>
        </authorList>
    </citation>
    <scope>NUCLEOTIDE SEQUENCE [LARGE SCALE GENOMIC DNA]</scope>
    <source>
        <strain evidence="2 3">WMS-il1</strain>
    </source>
</reference>
<proteinExistence type="predicted"/>
<dbReference type="EMBL" id="CABIJS010000166">
    <property type="protein sequence ID" value="VUZ45215.1"/>
    <property type="molecule type" value="Genomic_DNA"/>
</dbReference>
<gene>
    <name evidence="2" type="ORF">WMSIL1_LOCUS5291</name>
</gene>
<keyword evidence="3" id="KW-1185">Reference proteome</keyword>
<evidence type="ECO:0000256" key="1">
    <source>
        <dbReference type="SAM" id="MobiDB-lite"/>
    </source>
</evidence>
<organism evidence="2 3">
    <name type="scientific">Hymenolepis diminuta</name>
    <name type="common">Rat tapeworm</name>
    <dbReference type="NCBI Taxonomy" id="6216"/>
    <lineage>
        <taxon>Eukaryota</taxon>
        <taxon>Metazoa</taxon>
        <taxon>Spiralia</taxon>
        <taxon>Lophotrochozoa</taxon>
        <taxon>Platyhelminthes</taxon>
        <taxon>Cestoda</taxon>
        <taxon>Eucestoda</taxon>
        <taxon>Cyclophyllidea</taxon>
        <taxon>Hymenolepididae</taxon>
        <taxon>Hymenolepis</taxon>
    </lineage>
</organism>